<evidence type="ECO:0000256" key="6">
    <source>
        <dbReference type="ARBA" id="ARBA00023098"/>
    </source>
</evidence>
<evidence type="ECO:0000256" key="5">
    <source>
        <dbReference type="ARBA" id="ARBA00022989"/>
    </source>
</evidence>
<dbReference type="PANTHER" id="PTHR11005">
    <property type="entry name" value="LYSOSOMAL ACID LIPASE-RELATED"/>
    <property type="match status" value="1"/>
</dbReference>
<name>A0A165QNR6_9APHY</name>
<dbReference type="OrthoDB" id="9974421at2759"/>
<evidence type="ECO:0000256" key="1">
    <source>
        <dbReference type="ARBA" id="ARBA00004167"/>
    </source>
</evidence>
<evidence type="ECO:0000256" key="8">
    <source>
        <dbReference type="SAM" id="Phobius"/>
    </source>
</evidence>
<keyword evidence="11" id="KW-1185">Reference proteome</keyword>
<dbReference type="Pfam" id="PF00561">
    <property type="entry name" value="Abhydrolase_1"/>
    <property type="match status" value="1"/>
</dbReference>
<keyword evidence="5 8" id="KW-1133">Transmembrane helix</keyword>
<accession>A0A165QNR6</accession>
<sequence length="501" mass="56365">MPHIPLIGRLTGREYTAIFFGSIFVALETILTTIITFLPTSVIQWFYNHSRTLFHAIVGPPAPPSPQKALAERIRRAPDFERLCEIFGYIHEEHVVLTKDGYLLGLHRLPFRRGEDTGRRGYSTGKPVVYLHHGLLMNSEVWICQTDPARSLAFMLVELGFDVWLGNNRGNKYSRKSIHHNPNSTKFWNYSIDDFAWHDIPDSIEYILDVTKEPSLSYVGFSQGTAQAFAALSIHPQLNDKVNVFIALAPAMSPPGLHASIVDGLIKASPTLLFLIFGRRAILSSAPAWQSLLYPPVFSAVISHSLRFLFGWKSKNISPLQKLAAYAHLYSFSSVKAVVHWFQIMRNAKFQMYDDDVQKVIRISGAAASARHRPSGVTSYAPARFPTRNIVTPIVLVYGDSDSLVDIDVMLRELPGHTTVRRLHGYEHVDIIWGEEVDKDVNPYVVEALRKYTVRPERVRSESKLNGVSATIFNGVSDSPDSISETASIYATEVRDERCLD</sequence>
<dbReference type="FunFam" id="3.40.50.1820:FF:000095">
    <property type="entry name" value="Triglyceride lipase-cholesterol esterase"/>
    <property type="match status" value="1"/>
</dbReference>
<comment type="subcellular location">
    <subcellularLocation>
        <location evidence="1">Membrane</location>
        <topology evidence="1">Single-pass membrane protein</topology>
    </subcellularLocation>
</comment>
<keyword evidence="4" id="KW-0442">Lipid degradation</keyword>
<feature type="transmembrane region" description="Helical" evidence="8">
    <location>
        <begin position="15"/>
        <end position="38"/>
    </location>
</feature>
<dbReference type="AlphaFoldDB" id="A0A165QNR6"/>
<dbReference type="EMBL" id="KV429056">
    <property type="protein sequence ID" value="KZT69724.1"/>
    <property type="molecule type" value="Genomic_DNA"/>
</dbReference>
<keyword evidence="6" id="KW-0443">Lipid metabolism</keyword>
<evidence type="ECO:0000256" key="3">
    <source>
        <dbReference type="ARBA" id="ARBA00022801"/>
    </source>
</evidence>
<keyword evidence="2 8" id="KW-0812">Transmembrane</keyword>
<keyword evidence="7 8" id="KW-0472">Membrane</keyword>
<dbReference type="GO" id="GO:0016787">
    <property type="term" value="F:hydrolase activity"/>
    <property type="evidence" value="ECO:0007669"/>
    <property type="project" value="UniProtKB-KW"/>
</dbReference>
<evidence type="ECO:0000313" key="11">
    <source>
        <dbReference type="Proteomes" id="UP000076727"/>
    </source>
</evidence>
<evidence type="ECO:0000313" key="10">
    <source>
        <dbReference type="EMBL" id="KZT69724.1"/>
    </source>
</evidence>
<organism evidence="10 11">
    <name type="scientific">Daedalea quercina L-15889</name>
    <dbReference type="NCBI Taxonomy" id="1314783"/>
    <lineage>
        <taxon>Eukaryota</taxon>
        <taxon>Fungi</taxon>
        <taxon>Dikarya</taxon>
        <taxon>Basidiomycota</taxon>
        <taxon>Agaricomycotina</taxon>
        <taxon>Agaricomycetes</taxon>
        <taxon>Polyporales</taxon>
        <taxon>Fomitopsis</taxon>
    </lineage>
</organism>
<dbReference type="SUPFAM" id="SSF53474">
    <property type="entry name" value="alpha/beta-Hydrolases"/>
    <property type="match status" value="1"/>
</dbReference>
<dbReference type="GO" id="GO:0016042">
    <property type="term" value="P:lipid catabolic process"/>
    <property type="evidence" value="ECO:0007669"/>
    <property type="project" value="UniProtKB-KW"/>
</dbReference>
<evidence type="ECO:0000256" key="4">
    <source>
        <dbReference type="ARBA" id="ARBA00022963"/>
    </source>
</evidence>
<dbReference type="STRING" id="1314783.A0A165QNR6"/>
<evidence type="ECO:0000259" key="9">
    <source>
        <dbReference type="Pfam" id="PF00561"/>
    </source>
</evidence>
<feature type="domain" description="AB hydrolase-1" evidence="9">
    <location>
        <begin position="127"/>
        <end position="434"/>
    </location>
</feature>
<dbReference type="Proteomes" id="UP000076727">
    <property type="component" value="Unassembled WGS sequence"/>
</dbReference>
<dbReference type="InterPro" id="IPR029058">
    <property type="entry name" value="AB_hydrolase_fold"/>
</dbReference>
<evidence type="ECO:0000256" key="2">
    <source>
        <dbReference type="ARBA" id="ARBA00022692"/>
    </source>
</evidence>
<keyword evidence="3" id="KW-0378">Hydrolase</keyword>
<reference evidence="10 11" key="1">
    <citation type="journal article" date="2016" name="Mol. Biol. Evol.">
        <title>Comparative Genomics of Early-Diverging Mushroom-Forming Fungi Provides Insights into the Origins of Lignocellulose Decay Capabilities.</title>
        <authorList>
            <person name="Nagy L.G."/>
            <person name="Riley R."/>
            <person name="Tritt A."/>
            <person name="Adam C."/>
            <person name="Daum C."/>
            <person name="Floudas D."/>
            <person name="Sun H."/>
            <person name="Yadav J.S."/>
            <person name="Pangilinan J."/>
            <person name="Larsson K.H."/>
            <person name="Matsuura K."/>
            <person name="Barry K."/>
            <person name="Labutti K."/>
            <person name="Kuo R."/>
            <person name="Ohm R.A."/>
            <person name="Bhattacharya S.S."/>
            <person name="Shirouzu T."/>
            <person name="Yoshinaga Y."/>
            <person name="Martin F.M."/>
            <person name="Grigoriev I.V."/>
            <person name="Hibbett D.S."/>
        </authorList>
    </citation>
    <scope>NUCLEOTIDE SEQUENCE [LARGE SCALE GENOMIC DNA]</scope>
    <source>
        <strain evidence="10 11">L-15889</strain>
    </source>
</reference>
<dbReference type="Gene3D" id="3.40.50.1820">
    <property type="entry name" value="alpha/beta hydrolase"/>
    <property type="match status" value="1"/>
</dbReference>
<evidence type="ECO:0000256" key="7">
    <source>
        <dbReference type="ARBA" id="ARBA00023136"/>
    </source>
</evidence>
<proteinExistence type="predicted"/>
<dbReference type="GO" id="GO:0016020">
    <property type="term" value="C:membrane"/>
    <property type="evidence" value="ECO:0007669"/>
    <property type="project" value="UniProtKB-SubCell"/>
</dbReference>
<dbReference type="InterPro" id="IPR000073">
    <property type="entry name" value="AB_hydrolase_1"/>
</dbReference>
<protein>
    <submittedName>
        <fullName evidence="10">Triacylglycerol lipase</fullName>
    </submittedName>
</protein>
<gene>
    <name evidence="10" type="ORF">DAEQUDRAFT_690553</name>
</gene>